<dbReference type="PANTHER" id="PTHR32251">
    <property type="entry name" value="3-OXO-5-ALPHA-STEROID 4-DEHYDROGENASE"/>
    <property type="match status" value="1"/>
</dbReference>
<gene>
    <name evidence="3" type="ORF">HJC23_010215</name>
</gene>
<organism evidence="3 4">
    <name type="scientific">Cyclotella cryptica</name>
    <dbReference type="NCBI Taxonomy" id="29204"/>
    <lineage>
        <taxon>Eukaryota</taxon>
        <taxon>Sar</taxon>
        <taxon>Stramenopiles</taxon>
        <taxon>Ochrophyta</taxon>
        <taxon>Bacillariophyta</taxon>
        <taxon>Coscinodiscophyceae</taxon>
        <taxon>Thalassiosirophycidae</taxon>
        <taxon>Stephanodiscales</taxon>
        <taxon>Stephanodiscaceae</taxon>
        <taxon>Cyclotella</taxon>
    </lineage>
</organism>
<reference evidence="3 4" key="1">
    <citation type="journal article" date="2020" name="G3 (Bethesda)">
        <title>Improved Reference Genome for Cyclotella cryptica CCMP332, a Model for Cell Wall Morphogenesis, Salinity Adaptation, and Lipid Production in Diatoms (Bacillariophyta).</title>
        <authorList>
            <person name="Roberts W.R."/>
            <person name="Downey K.M."/>
            <person name="Ruck E.C."/>
            <person name="Traller J.C."/>
            <person name="Alverson A.J."/>
        </authorList>
    </citation>
    <scope>NUCLEOTIDE SEQUENCE [LARGE SCALE GENOMIC DNA]</scope>
    <source>
        <strain evidence="3 4">CCMP332</strain>
    </source>
</reference>
<feature type="transmembrane region" description="Helical" evidence="1">
    <location>
        <begin position="234"/>
        <end position="254"/>
    </location>
</feature>
<dbReference type="Gene3D" id="1.20.120.1630">
    <property type="match status" value="1"/>
</dbReference>
<feature type="transmembrane region" description="Helical" evidence="1">
    <location>
        <begin position="167"/>
        <end position="185"/>
    </location>
</feature>
<feature type="transmembrane region" description="Helical" evidence="1">
    <location>
        <begin position="275"/>
        <end position="298"/>
    </location>
</feature>
<evidence type="ECO:0000256" key="2">
    <source>
        <dbReference type="SAM" id="SignalP"/>
    </source>
</evidence>
<proteinExistence type="predicted"/>
<feature type="chain" id="PRO_5044849452" description="Steroid 5-alpha reductase C-terminal domain-containing protein" evidence="2">
    <location>
        <begin position="20"/>
        <end position="301"/>
    </location>
</feature>
<dbReference type="EMBL" id="JABMIG020000495">
    <property type="protein sequence ID" value="KAL3776379.1"/>
    <property type="molecule type" value="Genomic_DNA"/>
</dbReference>
<keyword evidence="1" id="KW-1133">Transmembrane helix</keyword>
<name>A0ABD3NK45_9STRA</name>
<dbReference type="Pfam" id="PF06966">
    <property type="entry name" value="DUF1295"/>
    <property type="match status" value="1"/>
</dbReference>
<evidence type="ECO:0000313" key="4">
    <source>
        <dbReference type="Proteomes" id="UP001516023"/>
    </source>
</evidence>
<keyword evidence="2" id="KW-0732">Signal</keyword>
<keyword evidence="1" id="KW-0812">Transmembrane</keyword>
<keyword evidence="4" id="KW-1185">Reference proteome</keyword>
<feature type="transmembrane region" description="Helical" evidence="1">
    <location>
        <begin position="94"/>
        <end position="114"/>
    </location>
</feature>
<dbReference type="PROSITE" id="PS50244">
    <property type="entry name" value="S5A_REDUCTASE"/>
    <property type="match status" value="1"/>
</dbReference>
<sequence length="301" mass="34193">MSPLLLSIVAILLIDALSGIGRTSEMYRMGMNYDQGQPSPVEKLLNDVMNIVMFDFPLGPKCLKVAHVINIQKVGMPFFLAYMAYSHGNDSEAMWSYGIMHGSYGLLWFLKHCAFPDSTFEQDQTIGSAIFLLVLLGAYCVPAYLLSTGHCYHFDIELQQWEEPSKIRRYGSIFMYILGICLTLASDCQKTMTLKFVNKRPFLISSGLFAYTRNPNYLGEILLYSSFATLTNHWLSYLTVLVFPCLTIFPARMWQKEISLRKKPGWAEYKSRSNVLVPKVLGLGDLPLISLWITLLVYQAL</sequence>
<evidence type="ECO:0000313" key="3">
    <source>
        <dbReference type="EMBL" id="KAL3776379.1"/>
    </source>
</evidence>
<dbReference type="AlphaFoldDB" id="A0ABD3NK45"/>
<dbReference type="InterPro" id="IPR010721">
    <property type="entry name" value="UstE-like"/>
</dbReference>
<keyword evidence="1" id="KW-0472">Membrane</keyword>
<evidence type="ECO:0008006" key="5">
    <source>
        <dbReference type="Google" id="ProtNLM"/>
    </source>
</evidence>
<feature type="signal peptide" evidence="2">
    <location>
        <begin position="1"/>
        <end position="19"/>
    </location>
</feature>
<evidence type="ECO:0000256" key="1">
    <source>
        <dbReference type="SAM" id="Phobius"/>
    </source>
</evidence>
<dbReference type="Proteomes" id="UP001516023">
    <property type="component" value="Unassembled WGS sequence"/>
</dbReference>
<feature type="transmembrane region" description="Helical" evidence="1">
    <location>
        <begin position="126"/>
        <end position="147"/>
    </location>
</feature>
<dbReference type="PANTHER" id="PTHR32251:SF33">
    <property type="entry name" value="STEROID 5-ALPHA REDUCTASE C-TERMINAL DOMAIN-CONTAINING PROTEIN"/>
    <property type="match status" value="1"/>
</dbReference>
<comment type="caution">
    <text evidence="3">The sequence shown here is derived from an EMBL/GenBank/DDBJ whole genome shotgun (WGS) entry which is preliminary data.</text>
</comment>
<accession>A0ABD3NK45</accession>
<protein>
    <recommendedName>
        <fullName evidence="5">Steroid 5-alpha reductase C-terminal domain-containing protein</fullName>
    </recommendedName>
</protein>